<gene>
    <name evidence="1" type="ORF">KEC56_10965</name>
</gene>
<accession>A0A9X1RZX3</accession>
<evidence type="ECO:0000313" key="1">
    <source>
        <dbReference type="EMBL" id="MCC2030026.1"/>
    </source>
</evidence>
<proteinExistence type="predicted"/>
<comment type="caution">
    <text evidence="1">The sequence shown here is derived from an EMBL/GenBank/DDBJ whole genome shotgun (WGS) entry which is preliminary data.</text>
</comment>
<dbReference type="AlphaFoldDB" id="A0A9X1RZX3"/>
<organism evidence="1 2">
    <name type="scientific">Microbacterium tenebrionis</name>
    <dbReference type="NCBI Taxonomy" id="2830665"/>
    <lineage>
        <taxon>Bacteria</taxon>
        <taxon>Bacillati</taxon>
        <taxon>Actinomycetota</taxon>
        <taxon>Actinomycetes</taxon>
        <taxon>Micrococcales</taxon>
        <taxon>Microbacteriaceae</taxon>
        <taxon>Microbacterium</taxon>
    </lineage>
</organism>
<dbReference type="EMBL" id="JAGTTM010000004">
    <property type="protein sequence ID" value="MCC2030026.1"/>
    <property type="molecule type" value="Genomic_DNA"/>
</dbReference>
<dbReference type="InterPro" id="IPR029056">
    <property type="entry name" value="Ribokinase-like"/>
</dbReference>
<keyword evidence="2" id="KW-1185">Reference proteome</keyword>
<dbReference type="Proteomes" id="UP001139289">
    <property type="component" value="Unassembled WGS sequence"/>
</dbReference>
<reference evidence="1" key="1">
    <citation type="submission" date="2021-04" db="EMBL/GenBank/DDBJ databases">
        <title>Microbacterium tenobrionis sp. nov. and Microbacterium allomyrinae sp. nov., isolated from larvae of Tenobrio molitor and Allomyrina dichotoma, respectively.</title>
        <authorList>
            <person name="Lee S.D."/>
        </authorList>
    </citation>
    <scope>NUCLEOTIDE SEQUENCE</scope>
    <source>
        <strain evidence="1">YMB-B2</strain>
    </source>
</reference>
<dbReference type="RefSeq" id="WP_227530987.1">
    <property type="nucleotide sequence ID" value="NZ_JAGTTM010000004.1"/>
</dbReference>
<protein>
    <recommendedName>
        <fullName evidence="3">Sugar kinase</fullName>
    </recommendedName>
</protein>
<name>A0A9X1RZX3_9MICO</name>
<dbReference type="Gene3D" id="3.40.1190.20">
    <property type="match status" value="1"/>
</dbReference>
<sequence>MTASADASATPDIICIGETTALVTPTDGPLADAHQATISLAGAESNVAAGFLAATLDDRPMAERRLQAGHDAAARVLRIAADMLPID</sequence>
<evidence type="ECO:0008006" key="3">
    <source>
        <dbReference type="Google" id="ProtNLM"/>
    </source>
</evidence>
<evidence type="ECO:0000313" key="2">
    <source>
        <dbReference type="Proteomes" id="UP001139289"/>
    </source>
</evidence>